<dbReference type="Proteomes" id="UP000543554">
    <property type="component" value="Unassembled WGS sequence"/>
</dbReference>
<dbReference type="RefSeq" id="WP_182555171.1">
    <property type="nucleotide sequence ID" value="NZ_BPRF01000008.1"/>
</dbReference>
<accession>A0AA40VB36</accession>
<gene>
    <name evidence="2" type="ORF">HNR51_002580</name>
</gene>
<dbReference type="AlphaFoldDB" id="A0AA40VB36"/>
<feature type="region of interest" description="Disordered" evidence="1">
    <location>
        <begin position="38"/>
        <end position="66"/>
    </location>
</feature>
<protein>
    <submittedName>
        <fullName evidence="2">Uncharacterized protein</fullName>
    </submittedName>
</protein>
<proteinExistence type="predicted"/>
<organism evidence="2 3">
    <name type="scientific">Methylorubrum thiocyanatum</name>
    <dbReference type="NCBI Taxonomy" id="47958"/>
    <lineage>
        <taxon>Bacteria</taxon>
        <taxon>Pseudomonadati</taxon>
        <taxon>Pseudomonadota</taxon>
        <taxon>Alphaproteobacteria</taxon>
        <taxon>Hyphomicrobiales</taxon>
        <taxon>Methylobacteriaceae</taxon>
        <taxon>Methylorubrum</taxon>
    </lineage>
</organism>
<reference evidence="2 3" key="1">
    <citation type="submission" date="2020-08" db="EMBL/GenBank/DDBJ databases">
        <title>Genomic Encyclopedia of Type Strains, Phase IV (KMG-IV): sequencing the most valuable type-strain genomes for metagenomic binning, comparative biology and taxonomic classification.</title>
        <authorList>
            <person name="Goeker M."/>
        </authorList>
    </citation>
    <scope>NUCLEOTIDE SEQUENCE [LARGE SCALE GENOMIC DNA]</scope>
    <source>
        <strain evidence="2 3">DSM 11490</strain>
    </source>
</reference>
<comment type="caution">
    <text evidence="2">The sequence shown here is derived from an EMBL/GenBank/DDBJ whole genome shotgun (WGS) entry which is preliminary data.</text>
</comment>
<evidence type="ECO:0000313" key="3">
    <source>
        <dbReference type="Proteomes" id="UP000543554"/>
    </source>
</evidence>
<evidence type="ECO:0000256" key="1">
    <source>
        <dbReference type="SAM" id="MobiDB-lite"/>
    </source>
</evidence>
<sequence length="66" mass="6770">MTTPPALPAVCARRRFRRLPDPLASLPQGPAMTMAGVMMARPGNGADGSPPVTTGEAAVLENRLGA</sequence>
<keyword evidence="3" id="KW-1185">Reference proteome</keyword>
<evidence type="ECO:0000313" key="2">
    <source>
        <dbReference type="EMBL" id="MBA8913497.1"/>
    </source>
</evidence>
<dbReference type="EMBL" id="JACJIB010000004">
    <property type="protein sequence ID" value="MBA8913497.1"/>
    <property type="molecule type" value="Genomic_DNA"/>
</dbReference>
<name>A0AA40VB36_9HYPH</name>